<keyword evidence="1" id="KW-0862">Zinc</keyword>
<dbReference type="Gene3D" id="4.10.60.10">
    <property type="entry name" value="Zinc finger, CCHC-type"/>
    <property type="match status" value="1"/>
</dbReference>
<feature type="compositionally biased region" description="Basic and acidic residues" evidence="2">
    <location>
        <begin position="132"/>
        <end position="160"/>
    </location>
</feature>
<proteinExistence type="predicted"/>
<dbReference type="InterPro" id="IPR001878">
    <property type="entry name" value="Znf_CCHC"/>
</dbReference>
<dbReference type="PROSITE" id="PS50158">
    <property type="entry name" value="ZF_CCHC"/>
    <property type="match status" value="1"/>
</dbReference>
<keyword evidence="5" id="KW-1185">Reference proteome</keyword>
<dbReference type="Gene3D" id="3.30.60.220">
    <property type="match status" value="1"/>
</dbReference>
<feature type="compositionally biased region" description="Basic and acidic residues" evidence="2">
    <location>
        <begin position="81"/>
        <end position="101"/>
    </location>
</feature>
<dbReference type="PANTHER" id="PTHR48453:SF1">
    <property type="entry name" value="CCHC-TYPE DOMAIN-CONTAINING PROTEIN"/>
    <property type="match status" value="1"/>
</dbReference>
<protein>
    <recommendedName>
        <fullName evidence="3">CCHC-type domain-containing protein</fullName>
    </recommendedName>
</protein>
<evidence type="ECO:0000259" key="3">
    <source>
        <dbReference type="PROSITE" id="PS50158"/>
    </source>
</evidence>
<name>A0A445ES36_ARAHY</name>
<keyword evidence="1" id="KW-0863">Zinc-finger</keyword>
<evidence type="ECO:0000313" key="5">
    <source>
        <dbReference type="Proteomes" id="UP000289738"/>
    </source>
</evidence>
<evidence type="ECO:0000313" key="4">
    <source>
        <dbReference type="EMBL" id="RYR78123.1"/>
    </source>
</evidence>
<dbReference type="STRING" id="3818.A0A445ES36"/>
<gene>
    <name evidence="4" type="ORF">Ahy_A01g002855</name>
</gene>
<dbReference type="GO" id="GO:0008270">
    <property type="term" value="F:zinc ion binding"/>
    <property type="evidence" value="ECO:0007669"/>
    <property type="project" value="UniProtKB-KW"/>
</dbReference>
<dbReference type="Proteomes" id="UP000289738">
    <property type="component" value="Chromosome A01"/>
</dbReference>
<dbReference type="SUPFAM" id="SSF57756">
    <property type="entry name" value="Retrovirus zinc finger-like domains"/>
    <property type="match status" value="1"/>
</dbReference>
<feature type="domain" description="CCHC-type" evidence="3">
    <location>
        <begin position="253"/>
        <end position="266"/>
    </location>
</feature>
<dbReference type="EMBL" id="SDMP01000001">
    <property type="protein sequence ID" value="RYR78123.1"/>
    <property type="molecule type" value="Genomic_DNA"/>
</dbReference>
<organism evidence="4 5">
    <name type="scientific">Arachis hypogaea</name>
    <name type="common">Peanut</name>
    <dbReference type="NCBI Taxonomy" id="3818"/>
    <lineage>
        <taxon>Eukaryota</taxon>
        <taxon>Viridiplantae</taxon>
        <taxon>Streptophyta</taxon>
        <taxon>Embryophyta</taxon>
        <taxon>Tracheophyta</taxon>
        <taxon>Spermatophyta</taxon>
        <taxon>Magnoliopsida</taxon>
        <taxon>eudicotyledons</taxon>
        <taxon>Gunneridae</taxon>
        <taxon>Pentapetalae</taxon>
        <taxon>rosids</taxon>
        <taxon>fabids</taxon>
        <taxon>Fabales</taxon>
        <taxon>Fabaceae</taxon>
        <taxon>Papilionoideae</taxon>
        <taxon>50 kb inversion clade</taxon>
        <taxon>dalbergioids sensu lato</taxon>
        <taxon>Dalbergieae</taxon>
        <taxon>Pterocarpus clade</taxon>
        <taxon>Arachis</taxon>
    </lineage>
</organism>
<feature type="region of interest" description="Disordered" evidence="2">
    <location>
        <begin position="32"/>
        <end position="101"/>
    </location>
</feature>
<reference evidence="4 5" key="1">
    <citation type="submission" date="2019-01" db="EMBL/GenBank/DDBJ databases">
        <title>Sequencing of cultivated peanut Arachis hypogaea provides insights into genome evolution and oil improvement.</title>
        <authorList>
            <person name="Chen X."/>
        </authorList>
    </citation>
    <scope>NUCLEOTIDE SEQUENCE [LARGE SCALE GENOMIC DNA]</scope>
    <source>
        <strain evidence="5">cv. Fuhuasheng</strain>
        <tissue evidence="4">Leaves</tissue>
    </source>
</reference>
<sequence>MGTRSNFYKNPSISYNKHFSLSSVLQNLQAYNTATGNAPPSDEPPSISASSSVENTRSLKRHRDPKSPKSQPDCDVPSSMSHRDYVQKRRDEVDSSRNSDRVELTEDVLLHCRGNPNSAVALVDYASDEGSPSDRQEAHTPPDTTDQEKEFDGIKSRSEQRFPVSGEPVCLICGRCGEYICNETNDDVCSMECKKELLETLKLNEGSSHIQVRHFSSSGISNVLLEPVFSDDNWDYDRHRWTKKRSSLSTYECWKCHRPGHLAEDCLVKSCSQITPSSNRSSSIPKDLLGLYRRCHQIGKDLLAANCNVCRNSSNLATCLDCSVVLCDRAGHLDEHIKTHPSHQKCYSHKLKRLVKCCKSTCNVTDIKDLLICHYCFDKAFEKFYDMYTATWKEAGLSIIWGSICCEDHFTWHRMNCLNADVEVNAYIFKNDGRRGCRKPHGEATQIEDREEGSY</sequence>
<dbReference type="GO" id="GO:0003676">
    <property type="term" value="F:nucleic acid binding"/>
    <property type="evidence" value="ECO:0007669"/>
    <property type="project" value="InterPro"/>
</dbReference>
<dbReference type="PANTHER" id="PTHR48453">
    <property type="entry name" value="CCHC-TYPE DOMAIN-CONTAINING PROTEIN"/>
    <property type="match status" value="1"/>
</dbReference>
<dbReference type="InterPro" id="IPR036875">
    <property type="entry name" value="Znf_CCHC_sf"/>
</dbReference>
<feature type="region of interest" description="Disordered" evidence="2">
    <location>
        <begin position="127"/>
        <end position="160"/>
    </location>
</feature>
<evidence type="ECO:0000256" key="2">
    <source>
        <dbReference type="SAM" id="MobiDB-lite"/>
    </source>
</evidence>
<keyword evidence="1" id="KW-0479">Metal-binding</keyword>
<comment type="caution">
    <text evidence="4">The sequence shown here is derived from an EMBL/GenBank/DDBJ whole genome shotgun (WGS) entry which is preliminary data.</text>
</comment>
<accession>A0A445ES36</accession>
<dbReference type="AlphaFoldDB" id="A0A445ES36"/>
<evidence type="ECO:0000256" key="1">
    <source>
        <dbReference type="PROSITE-ProRule" id="PRU00047"/>
    </source>
</evidence>